<reference evidence="4 5" key="1">
    <citation type="submission" date="2015-11" db="EMBL/GenBank/DDBJ databases">
        <title>Butyribacter intestini gen. nov., sp. nov., a butyric acid-producing bacterium of the family Lachnospiraceae isolated from the human faeces.</title>
        <authorList>
            <person name="Zou Y."/>
            <person name="Xue W."/>
            <person name="Luo G."/>
            <person name="Lv M."/>
        </authorList>
    </citation>
    <scope>NUCLEOTIDE SEQUENCE [LARGE SCALE GENOMIC DNA]</scope>
    <source>
        <strain evidence="4 5">ACET-33324</strain>
    </source>
</reference>
<dbReference type="Pfam" id="PF01890">
    <property type="entry name" value="CbiG_C"/>
    <property type="match status" value="1"/>
</dbReference>
<proteinExistence type="predicted"/>
<organism evidence="4 5">
    <name type="scientific">Acetivibrio ethanolgignens</name>
    <dbReference type="NCBI Taxonomy" id="290052"/>
    <lineage>
        <taxon>Bacteria</taxon>
        <taxon>Bacillati</taxon>
        <taxon>Bacillota</taxon>
        <taxon>Clostridia</taxon>
        <taxon>Eubacteriales</taxon>
        <taxon>Oscillospiraceae</taxon>
        <taxon>Acetivibrio</taxon>
    </lineage>
</organism>
<dbReference type="InterPro" id="IPR002750">
    <property type="entry name" value="CobE/GbiG_C"/>
</dbReference>
<dbReference type="AlphaFoldDB" id="A0A0V8QGH2"/>
<evidence type="ECO:0000313" key="5">
    <source>
        <dbReference type="Proteomes" id="UP000054874"/>
    </source>
</evidence>
<feature type="domain" description="Cobalamin synthesis G N-terminal" evidence="2">
    <location>
        <begin position="57"/>
        <end position="136"/>
    </location>
</feature>
<protein>
    <recommendedName>
        <fullName evidence="6">Cobalamin biosynthesis protein CbiG</fullName>
    </recommendedName>
</protein>
<keyword evidence="5" id="KW-1185">Reference proteome</keyword>
<gene>
    <name evidence="4" type="ORF">ASU35_09325</name>
</gene>
<feature type="domain" description="CobE/GbiG C-terminal" evidence="1">
    <location>
        <begin position="225"/>
        <end position="344"/>
    </location>
</feature>
<dbReference type="OrthoDB" id="9781023at2"/>
<dbReference type="InterPro" id="IPR038029">
    <property type="entry name" value="GbiG_N_sf"/>
</dbReference>
<evidence type="ECO:0000259" key="2">
    <source>
        <dbReference type="Pfam" id="PF11760"/>
    </source>
</evidence>
<comment type="caution">
    <text evidence="4">The sequence shown here is derived from an EMBL/GenBank/DDBJ whole genome shotgun (WGS) entry which is preliminary data.</text>
</comment>
<evidence type="ECO:0008006" key="6">
    <source>
        <dbReference type="Google" id="ProtNLM"/>
    </source>
</evidence>
<evidence type="ECO:0000259" key="3">
    <source>
        <dbReference type="Pfam" id="PF11761"/>
    </source>
</evidence>
<dbReference type="Proteomes" id="UP000054874">
    <property type="component" value="Unassembled WGS sequence"/>
</dbReference>
<dbReference type="Pfam" id="PF11761">
    <property type="entry name" value="CbiG_mid"/>
    <property type="match status" value="1"/>
</dbReference>
<dbReference type="SUPFAM" id="SSF159664">
    <property type="entry name" value="CobE/GbiG C-terminal domain-like"/>
    <property type="match status" value="1"/>
</dbReference>
<name>A0A0V8QGH2_9FIRM</name>
<dbReference type="Pfam" id="PF11760">
    <property type="entry name" value="CbiG_N"/>
    <property type="match status" value="1"/>
</dbReference>
<accession>A0A0V8QGH2</accession>
<dbReference type="STRING" id="290052.ASU35_09325"/>
<dbReference type="SUPFAM" id="SSF159672">
    <property type="entry name" value="CbiG N-terminal domain-like"/>
    <property type="match status" value="1"/>
</dbReference>
<dbReference type="InterPro" id="IPR021745">
    <property type="entry name" value="CbiG_mid"/>
</dbReference>
<sequence length="355" mass="39620">MSLTVISFTEKGITLSEKLKEIWEDEDISLFTKCRASLEKKTDCSVCFVDPELESFVRGQMEEKNGLLFIGACGIAVRAIAPVIRNKLCDSPVLVMDEKGSYVIPILSGHMGGANELAERISQKTGAVPVITTATDINKKFAVDLFAKKNGLYIVNREGIARVSAKVLAGEQITMSIETGHRRTEEKIPGEIRILEYPPRQPVDVVITAEERSFAAVLLLKPREYVIGMGCRKGKEADKIETLIFQTMDKLGISVCQLLALASIEQKKEEKGFLDWSRKNNIPFLTYSSQELMELTGDFHSSAFVKKKVGVDNVCERAALKACEPLGRLIYEKYAQDGMTIAAARREWRIKFDEK</sequence>
<dbReference type="EMBL" id="LNAM01000147">
    <property type="protein sequence ID" value="KSV59350.1"/>
    <property type="molecule type" value="Genomic_DNA"/>
</dbReference>
<dbReference type="InterPro" id="IPR036518">
    <property type="entry name" value="CobE/GbiG_C_sf"/>
</dbReference>
<dbReference type="InterPro" id="IPR052553">
    <property type="entry name" value="CbiG_hydrolase"/>
</dbReference>
<evidence type="ECO:0000313" key="4">
    <source>
        <dbReference type="EMBL" id="KSV59350.1"/>
    </source>
</evidence>
<dbReference type="RefSeq" id="WP_058352419.1">
    <property type="nucleotide sequence ID" value="NZ_CABMMD010000147.1"/>
</dbReference>
<dbReference type="PANTHER" id="PTHR37477">
    <property type="entry name" value="COBALT-PRECORRIN-5A HYDROLASE"/>
    <property type="match status" value="1"/>
</dbReference>
<dbReference type="Gene3D" id="3.30.420.180">
    <property type="entry name" value="CobE/GbiG C-terminal domain"/>
    <property type="match status" value="1"/>
</dbReference>
<dbReference type="Gene3D" id="3.40.50.11220">
    <property type="match status" value="1"/>
</dbReference>
<feature type="domain" description="Cobalamin biosynthesis central region" evidence="3">
    <location>
        <begin position="141"/>
        <end position="214"/>
    </location>
</feature>
<dbReference type="InterPro" id="IPR021744">
    <property type="entry name" value="CbiG_N"/>
</dbReference>
<dbReference type="PANTHER" id="PTHR37477:SF1">
    <property type="entry name" value="COBALT-PRECORRIN-5A HYDROLASE"/>
    <property type="match status" value="1"/>
</dbReference>
<dbReference type="GO" id="GO:0009236">
    <property type="term" value="P:cobalamin biosynthetic process"/>
    <property type="evidence" value="ECO:0007669"/>
    <property type="project" value="InterPro"/>
</dbReference>
<evidence type="ECO:0000259" key="1">
    <source>
        <dbReference type="Pfam" id="PF01890"/>
    </source>
</evidence>